<dbReference type="Pfam" id="PF01494">
    <property type="entry name" value="FAD_binding_3"/>
    <property type="match status" value="1"/>
</dbReference>
<evidence type="ECO:0000256" key="3">
    <source>
        <dbReference type="ARBA" id="ARBA00023002"/>
    </source>
</evidence>
<sequence length="402" mass="44813">MSQPFAIIVGAGPCGLLLALLLAKAGLEVQLVDAGNELDNQPRATHYGPEAVEQLDRAGVLSDILAQGFIPHGVTWRKPDGEVIAELPTTTLTTSLKHPLICLPLNKLGKILHDHLLKQPQASILWGHRVTHVSQNEEQAIVEVDAQGTMRTLAAAYVIGCDGANSQVRKSLFGEMEFPGWTWDEQIIATNTYYPFDKYGFADSNFIISREHWYMAARISIDGLWRFTYGEVPGLTKTEYLERQAWKFEVMLPGNPKANEWRCVNFSPYKIHQRLAPSLRQDKILLAGDAAHLCNPFGGLGLTGGILDVGGLYDCLSGIVTGKAGESILDRYSDVRRKLYREFTDPISTENMRRLCKRDPDKILEEDAFLQMINESKHNPEVAAQLSRASTGLSHDFTQYYN</sequence>
<dbReference type="Gene3D" id="3.50.50.60">
    <property type="entry name" value="FAD/NAD(P)-binding domain"/>
    <property type="match status" value="1"/>
</dbReference>
<dbReference type="AlphaFoldDB" id="A0A8H4CRG0"/>
<accession>A0A8H4CRG0</accession>
<dbReference type="RefSeq" id="XP_045267696.1">
    <property type="nucleotide sequence ID" value="XM_045406404.1"/>
</dbReference>
<dbReference type="PRINTS" id="PR00420">
    <property type="entry name" value="RNGMNOXGNASE"/>
</dbReference>
<dbReference type="SUPFAM" id="SSF51905">
    <property type="entry name" value="FAD/NAD(P)-binding domain"/>
    <property type="match status" value="1"/>
</dbReference>
<protein>
    <submittedName>
        <fullName evidence="7">FAD-dependent monooxygenase terC</fullName>
    </submittedName>
</protein>
<keyword evidence="1" id="KW-0285">Flavoprotein</keyword>
<dbReference type="PANTHER" id="PTHR43476:SF4">
    <property type="entry name" value="BLR0106 PROTEIN"/>
    <property type="match status" value="1"/>
</dbReference>
<dbReference type="GO" id="GO:0004497">
    <property type="term" value="F:monooxygenase activity"/>
    <property type="evidence" value="ECO:0007669"/>
    <property type="project" value="UniProtKB-KW"/>
</dbReference>
<dbReference type="InterPro" id="IPR002938">
    <property type="entry name" value="FAD-bd"/>
</dbReference>
<dbReference type="Proteomes" id="UP000613401">
    <property type="component" value="Unassembled WGS sequence"/>
</dbReference>
<feature type="domain" description="FAD-binding" evidence="6">
    <location>
        <begin position="7"/>
        <end position="342"/>
    </location>
</feature>
<evidence type="ECO:0000256" key="2">
    <source>
        <dbReference type="ARBA" id="ARBA00022827"/>
    </source>
</evidence>
<evidence type="ECO:0000313" key="7">
    <source>
        <dbReference type="EMBL" id="KAF3808537.1"/>
    </source>
</evidence>
<keyword evidence="3" id="KW-0560">Oxidoreductase</keyword>
<dbReference type="PANTHER" id="PTHR43476">
    <property type="entry name" value="3-(3-HYDROXY-PHENYL)PROPIONATE/3-HYDROXYCINNAMIC ACID HYDROXYLASE"/>
    <property type="match status" value="1"/>
</dbReference>
<name>A0A8H4CRG0_COLGL</name>
<feature type="chain" id="PRO_5034739809" evidence="5">
    <location>
        <begin position="35"/>
        <end position="402"/>
    </location>
</feature>
<organism evidence="7 8">
    <name type="scientific">Colletotrichum gloeosporioides</name>
    <name type="common">Anthracnose fungus</name>
    <name type="synonym">Glomerella cingulata</name>
    <dbReference type="NCBI Taxonomy" id="474922"/>
    <lineage>
        <taxon>Eukaryota</taxon>
        <taxon>Fungi</taxon>
        <taxon>Dikarya</taxon>
        <taxon>Ascomycota</taxon>
        <taxon>Pezizomycotina</taxon>
        <taxon>Sordariomycetes</taxon>
        <taxon>Hypocreomycetidae</taxon>
        <taxon>Glomerellales</taxon>
        <taxon>Glomerellaceae</taxon>
        <taxon>Colletotrichum</taxon>
        <taxon>Colletotrichum gloeosporioides species complex</taxon>
    </lineage>
</organism>
<evidence type="ECO:0000259" key="6">
    <source>
        <dbReference type="Pfam" id="PF01494"/>
    </source>
</evidence>
<keyword evidence="2" id="KW-0274">FAD</keyword>
<evidence type="ECO:0000256" key="1">
    <source>
        <dbReference type="ARBA" id="ARBA00022630"/>
    </source>
</evidence>
<keyword evidence="5" id="KW-0732">Signal</keyword>
<gene>
    <name evidence="7" type="ORF">GCG54_00006402</name>
</gene>
<dbReference type="InterPro" id="IPR036188">
    <property type="entry name" value="FAD/NAD-bd_sf"/>
</dbReference>
<reference evidence="7" key="2">
    <citation type="submission" date="2020-03" db="EMBL/GenBank/DDBJ databases">
        <authorList>
            <person name="Fu F.-F."/>
            <person name="Chen J."/>
        </authorList>
    </citation>
    <scope>NUCLEOTIDE SEQUENCE</scope>
    <source>
        <strain evidence="7">Lc1</strain>
    </source>
</reference>
<dbReference type="InterPro" id="IPR050631">
    <property type="entry name" value="PheA/TfdB_FAD_monoxygenase"/>
</dbReference>
<evidence type="ECO:0000256" key="4">
    <source>
        <dbReference type="ARBA" id="ARBA00023027"/>
    </source>
</evidence>
<keyword evidence="4" id="KW-0520">NAD</keyword>
<dbReference type="GeneID" id="69013550"/>
<evidence type="ECO:0000256" key="5">
    <source>
        <dbReference type="SAM" id="SignalP"/>
    </source>
</evidence>
<dbReference type="Gene3D" id="3.30.70.2450">
    <property type="match status" value="1"/>
</dbReference>
<dbReference type="GO" id="GO:0071949">
    <property type="term" value="F:FAD binding"/>
    <property type="evidence" value="ECO:0007669"/>
    <property type="project" value="InterPro"/>
</dbReference>
<dbReference type="EMBL" id="WVTB01000019">
    <property type="protein sequence ID" value="KAF3808537.1"/>
    <property type="molecule type" value="Genomic_DNA"/>
</dbReference>
<keyword evidence="7" id="KW-0503">Monooxygenase</keyword>
<reference evidence="7" key="1">
    <citation type="journal article" date="2020" name="Phytopathology">
        <title>Genome sequence and comparative analysis of Colletotrichum gloeosporioides isolated from Liriodendron leaves.</title>
        <authorList>
            <person name="Fu F.F."/>
            <person name="Hao Z."/>
            <person name="Wang P."/>
            <person name="Lu Y."/>
            <person name="Xue L.J."/>
            <person name="Wei G."/>
            <person name="Tian Y."/>
            <person name="Baishi H."/>
            <person name="Xu H."/>
            <person name="Shi J."/>
            <person name="Cheng T."/>
            <person name="Wang G."/>
            <person name="Yi Y."/>
            <person name="Chen J."/>
        </authorList>
    </citation>
    <scope>NUCLEOTIDE SEQUENCE</scope>
    <source>
        <strain evidence="7">Lc1</strain>
    </source>
</reference>
<keyword evidence="8" id="KW-1185">Reference proteome</keyword>
<comment type="caution">
    <text evidence="7">The sequence shown here is derived from an EMBL/GenBank/DDBJ whole genome shotgun (WGS) entry which is preliminary data.</text>
</comment>
<proteinExistence type="predicted"/>
<feature type="signal peptide" evidence="5">
    <location>
        <begin position="1"/>
        <end position="34"/>
    </location>
</feature>
<evidence type="ECO:0000313" key="8">
    <source>
        <dbReference type="Proteomes" id="UP000613401"/>
    </source>
</evidence>